<evidence type="ECO:0000313" key="1">
    <source>
        <dbReference type="EnsemblMetazoa" id="LLOJ004856-PA"/>
    </source>
</evidence>
<dbReference type="VEuPathDB" id="VectorBase:LLOJ004856"/>
<dbReference type="Proteomes" id="UP000092461">
    <property type="component" value="Unassembled WGS sequence"/>
</dbReference>
<evidence type="ECO:0000313" key="2">
    <source>
        <dbReference type="Proteomes" id="UP000092461"/>
    </source>
</evidence>
<name>A0A1B0GIR6_LUTLO</name>
<dbReference type="AlphaFoldDB" id="A0A1B0GIR6"/>
<dbReference type="EnsemblMetazoa" id="LLOJ004856-RA">
    <property type="protein sequence ID" value="LLOJ004856-PA"/>
    <property type="gene ID" value="LLOJ004856"/>
</dbReference>
<dbReference type="EMBL" id="AJWK01015345">
    <property type="status" value="NOT_ANNOTATED_CDS"/>
    <property type="molecule type" value="Genomic_DNA"/>
</dbReference>
<proteinExistence type="predicted"/>
<sequence>MSQICVKIPLRHSVLCILSAVRESWVDSGCSSSPAKTNFSKLATTNAHFIGSFSGSRTLLSSL</sequence>
<keyword evidence="2" id="KW-1185">Reference proteome</keyword>
<accession>A0A1B0GIR6</accession>
<protein>
    <submittedName>
        <fullName evidence="1">Uncharacterized protein</fullName>
    </submittedName>
</protein>
<reference evidence="1" key="1">
    <citation type="submission" date="2020-05" db="UniProtKB">
        <authorList>
            <consortium name="EnsemblMetazoa"/>
        </authorList>
    </citation>
    <scope>IDENTIFICATION</scope>
    <source>
        <strain evidence="1">Jacobina</strain>
    </source>
</reference>
<organism evidence="1 2">
    <name type="scientific">Lutzomyia longipalpis</name>
    <name type="common">Sand fly</name>
    <dbReference type="NCBI Taxonomy" id="7200"/>
    <lineage>
        <taxon>Eukaryota</taxon>
        <taxon>Metazoa</taxon>
        <taxon>Ecdysozoa</taxon>
        <taxon>Arthropoda</taxon>
        <taxon>Hexapoda</taxon>
        <taxon>Insecta</taxon>
        <taxon>Pterygota</taxon>
        <taxon>Neoptera</taxon>
        <taxon>Endopterygota</taxon>
        <taxon>Diptera</taxon>
        <taxon>Nematocera</taxon>
        <taxon>Psychodoidea</taxon>
        <taxon>Psychodidae</taxon>
        <taxon>Lutzomyia</taxon>
        <taxon>Lutzomyia</taxon>
    </lineage>
</organism>